<dbReference type="GO" id="GO:0008276">
    <property type="term" value="F:protein methyltransferase activity"/>
    <property type="evidence" value="ECO:0007669"/>
    <property type="project" value="TreeGrafter"/>
</dbReference>
<evidence type="ECO:0000256" key="4">
    <source>
        <dbReference type="ARBA" id="ARBA00022691"/>
    </source>
</evidence>
<dbReference type="InterPro" id="IPR002052">
    <property type="entry name" value="DNA_methylase_N6_adenine_CS"/>
</dbReference>
<sequence>MWMLRPPGVYRPQEDTWLLAEALVDAGIPSGASVLDACTGTGFLGVAAGLAGAGEVTAVDISRRAVASARINGWVRGVAVRALRTDFAGLVGRSRFDVVLSNPPYVPSPPGVPKGAARAWDAGERGRSVLDRLCTALPSLLVDRGMALIVHSELCDGDRTLDRLREGGLKAAVVARRTVPFGPVLRGRARWLRDKGLLASGQDREELVVIRADAA</sequence>
<name>K0JWX0_SACES</name>
<dbReference type="GO" id="GO:0035657">
    <property type="term" value="C:eRF1 methyltransferase complex"/>
    <property type="evidence" value="ECO:0007669"/>
    <property type="project" value="TreeGrafter"/>
</dbReference>
<dbReference type="SUPFAM" id="SSF53335">
    <property type="entry name" value="S-adenosyl-L-methionine-dependent methyltransferases"/>
    <property type="match status" value="1"/>
</dbReference>
<dbReference type="InterPro" id="IPR052190">
    <property type="entry name" value="Euk-Arch_PrmC-MTase"/>
</dbReference>
<dbReference type="eggNOG" id="COG2890">
    <property type="taxonomic scope" value="Bacteria"/>
</dbReference>
<dbReference type="PANTHER" id="PTHR45875">
    <property type="entry name" value="METHYLTRANSFERASE N6AMT1"/>
    <property type="match status" value="1"/>
</dbReference>
<evidence type="ECO:0000313" key="7">
    <source>
        <dbReference type="Proteomes" id="UP000006281"/>
    </source>
</evidence>
<dbReference type="KEGG" id="sesp:BN6_50940"/>
<dbReference type="Gene3D" id="3.40.50.150">
    <property type="entry name" value="Vaccinia Virus protein VP39"/>
    <property type="match status" value="1"/>
</dbReference>
<dbReference type="PANTHER" id="PTHR45875:SF1">
    <property type="entry name" value="METHYLTRANSFERASE N6AMT1"/>
    <property type="match status" value="1"/>
</dbReference>
<keyword evidence="7" id="KW-1185">Reference proteome</keyword>
<evidence type="ECO:0000256" key="1">
    <source>
        <dbReference type="ARBA" id="ARBA00006149"/>
    </source>
</evidence>
<keyword evidence="4" id="KW-0949">S-adenosyl-L-methionine</keyword>
<dbReference type="GO" id="GO:0003676">
    <property type="term" value="F:nucleic acid binding"/>
    <property type="evidence" value="ECO:0007669"/>
    <property type="project" value="InterPro"/>
</dbReference>
<dbReference type="EMBL" id="HE804045">
    <property type="protein sequence ID" value="CCH32360.1"/>
    <property type="molecule type" value="Genomic_DNA"/>
</dbReference>
<accession>K0JWX0</accession>
<keyword evidence="3 6" id="KW-0808">Transferase</keyword>
<dbReference type="GO" id="GO:0008170">
    <property type="term" value="F:N-methyltransferase activity"/>
    <property type="evidence" value="ECO:0007669"/>
    <property type="project" value="UniProtKB-ARBA"/>
</dbReference>
<evidence type="ECO:0000313" key="6">
    <source>
        <dbReference type="EMBL" id="CCH32360.1"/>
    </source>
</evidence>
<dbReference type="NCBIfam" id="TIGR00537">
    <property type="entry name" value="hemK_rel_arch"/>
    <property type="match status" value="1"/>
</dbReference>
<dbReference type="GO" id="GO:0008757">
    <property type="term" value="F:S-adenosylmethionine-dependent methyltransferase activity"/>
    <property type="evidence" value="ECO:0007669"/>
    <property type="project" value="TreeGrafter"/>
</dbReference>
<dbReference type="HOGENOM" id="CLU_018398_6_2_11"/>
<dbReference type="OrthoDB" id="8746524at2"/>
<reference evidence="6 7" key="1">
    <citation type="journal article" date="2012" name="BMC Genomics">
        <title>Complete genome sequence of Saccharothrix espanaensis DSM 44229T and comparison to the other completely sequenced Pseudonocardiaceae.</title>
        <authorList>
            <person name="Strobel T."/>
            <person name="Al-Dilaimi A."/>
            <person name="Blom J."/>
            <person name="Gessner A."/>
            <person name="Kalinowski J."/>
            <person name="Luzhetska M."/>
            <person name="Puhler A."/>
            <person name="Szczepanowski R."/>
            <person name="Bechthold A."/>
            <person name="Ruckert C."/>
        </authorList>
    </citation>
    <scope>NUCLEOTIDE SEQUENCE [LARGE SCALE GENOMIC DNA]</scope>
    <source>
        <strain evidence="7">ATCC 51144 / DSM 44229 / JCM 9112 / NBRC 15066 / NRRL 15764</strain>
    </source>
</reference>
<dbReference type="BioCyc" id="SESP1179773:BN6_RS24645-MONOMER"/>
<dbReference type="CDD" id="cd02440">
    <property type="entry name" value="AdoMet_MTases"/>
    <property type="match status" value="1"/>
</dbReference>
<dbReference type="AlphaFoldDB" id="K0JWX0"/>
<dbReference type="PROSITE" id="PS00092">
    <property type="entry name" value="N6_MTASE"/>
    <property type="match status" value="1"/>
</dbReference>
<organism evidence="6 7">
    <name type="scientific">Saccharothrix espanaensis (strain ATCC 51144 / DSM 44229 / JCM 9112 / NBRC 15066 / NRRL 15764)</name>
    <dbReference type="NCBI Taxonomy" id="1179773"/>
    <lineage>
        <taxon>Bacteria</taxon>
        <taxon>Bacillati</taxon>
        <taxon>Actinomycetota</taxon>
        <taxon>Actinomycetes</taxon>
        <taxon>Pseudonocardiales</taxon>
        <taxon>Pseudonocardiaceae</taxon>
        <taxon>Saccharothrix</taxon>
    </lineage>
</organism>
<comment type="similarity">
    <text evidence="1">Belongs to the eukaryotic/archaeal PrmC-related family.</text>
</comment>
<evidence type="ECO:0000256" key="2">
    <source>
        <dbReference type="ARBA" id="ARBA00022603"/>
    </source>
</evidence>
<feature type="domain" description="Methyltransferase small" evidence="5">
    <location>
        <begin position="16"/>
        <end position="105"/>
    </location>
</feature>
<dbReference type="InterPro" id="IPR029063">
    <property type="entry name" value="SAM-dependent_MTases_sf"/>
</dbReference>
<proteinExistence type="inferred from homology"/>
<dbReference type="GO" id="GO:0032259">
    <property type="term" value="P:methylation"/>
    <property type="evidence" value="ECO:0007669"/>
    <property type="project" value="UniProtKB-KW"/>
</dbReference>
<dbReference type="RefSeq" id="WP_015102472.1">
    <property type="nucleotide sequence ID" value="NC_019673.1"/>
</dbReference>
<dbReference type="InterPro" id="IPR007848">
    <property type="entry name" value="Small_mtfrase_dom"/>
</dbReference>
<dbReference type="STRING" id="1179773.BN6_50940"/>
<evidence type="ECO:0000259" key="5">
    <source>
        <dbReference type="Pfam" id="PF05175"/>
    </source>
</evidence>
<evidence type="ECO:0000256" key="3">
    <source>
        <dbReference type="ARBA" id="ARBA00022679"/>
    </source>
</evidence>
<dbReference type="Proteomes" id="UP000006281">
    <property type="component" value="Chromosome"/>
</dbReference>
<keyword evidence="2 6" id="KW-0489">Methyltransferase</keyword>
<gene>
    <name evidence="6" type="ordered locus">BN6_50940</name>
</gene>
<dbReference type="InterPro" id="IPR004557">
    <property type="entry name" value="PrmC-related"/>
</dbReference>
<protein>
    <submittedName>
        <fullName evidence="6">Putative methyltransferase</fullName>
    </submittedName>
</protein>
<dbReference type="PATRIC" id="fig|1179773.3.peg.5118"/>
<dbReference type="Pfam" id="PF05175">
    <property type="entry name" value="MTS"/>
    <property type="match status" value="1"/>
</dbReference>